<reference evidence="2" key="2">
    <citation type="submission" date="2020-09" db="EMBL/GenBank/DDBJ databases">
        <authorList>
            <person name="Sun Q."/>
            <person name="Zhou Y."/>
        </authorList>
    </citation>
    <scope>NUCLEOTIDE SEQUENCE</scope>
    <source>
        <strain evidence="2">CGMCC 1.3617</strain>
    </source>
</reference>
<evidence type="ECO:0000313" key="3">
    <source>
        <dbReference type="Proteomes" id="UP000661507"/>
    </source>
</evidence>
<dbReference type="EMBL" id="BMKW01000012">
    <property type="protein sequence ID" value="GGJ33019.1"/>
    <property type="molecule type" value="Genomic_DNA"/>
</dbReference>
<accession>A0A917KZ29</accession>
<name>A0A917KZ29_9PROT</name>
<feature type="region of interest" description="Disordered" evidence="1">
    <location>
        <begin position="1"/>
        <end position="24"/>
    </location>
</feature>
<reference evidence="2" key="1">
    <citation type="journal article" date="2014" name="Int. J. Syst. Evol. Microbiol.">
        <title>Complete genome sequence of Corynebacterium casei LMG S-19264T (=DSM 44701T), isolated from a smear-ripened cheese.</title>
        <authorList>
            <consortium name="US DOE Joint Genome Institute (JGI-PGF)"/>
            <person name="Walter F."/>
            <person name="Albersmeier A."/>
            <person name="Kalinowski J."/>
            <person name="Ruckert C."/>
        </authorList>
    </citation>
    <scope>NUCLEOTIDE SEQUENCE</scope>
    <source>
        <strain evidence="2">CGMCC 1.3617</strain>
    </source>
</reference>
<feature type="compositionally biased region" description="Basic and acidic residues" evidence="1">
    <location>
        <begin position="60"/>
        <end position="73"/>
    </location>
</feature>
<sequence length="82" mass="8812">MGSDIEPGHPLKGPGTGLIPGRRAGRFGGCGVDLRLPLVEGVNAVADQPVRLRGPFPRVRKGDRAEPRAEPRPMSRRRPAIL</sequence>
<proteinExistence type="predicted"/>
<comment type="caution">
    <text evidence="2">The sequence shown here is derived from an EMBL/GenBank/DDBJ whole genome shotgun (WGS) entry which is preliminary data.</text>
</comment>
<dbReference type="Proteomes" id="UP000661507">
    <property type="component" value="Unassembled WGS sequence"/>
</dbReference>
<dbReference type="AlphaFoldDB" id="A0A917KZ29"/>
<protein>
    <submittedName>
        <fullName evidence="2">Uncharacterized protein</fullName>
    </submittedName>
</protein>
<evidence type="ECO:0000256" key="1">
    <source>
        <dbReference type="SAM" id="MobiDB-lite"/>
    </source>
</evidence>
<evidence type="ECO:0000313" key="2">
    <source>
        <dbReference type="EMBL" id="GGJ33019.1"/>
    </source>
</evidence>
<feature type="region of interest" description="Disordered" evidence="1">
    <location>
        <begin position="54"/>
        <end position="82"/>
    </location>
</feature>
<organism evidence="2 3">
    <name type="scientific">Neoroseomonas lacus</name>
    <dbReference type="NCBI Taxonomy" id="287609"/>
    <lineage>
        <taxon>Bacteria</taxon>
        <taxon>Pseudomonadati</taxon>
        <taxon>Pseudomonadota</taxon>
        <taxon>Alphaproteobacteria</taxon>
        <taxon>Acetobacterales</taxon>
        <taxon>Acetobacteraceae</taxon>
        <taxon>Neoroseomonas</taxon>
    </lineage>
</organism>
<keyword evidence="3" id="KW-1185">Reference proteome</keyword>
<gene>
    <name evidence="2" type="ORF">GCM10011320_45860</name>
</gene>